<feature type="transmembrane region" description="Helical" evidence="1">
    <location>
        <begin position="30"/>
        <end position="49"/>
    </location>
</feature>
<gene>
    <name evidence="2" type="ORF">J2S19_004024</name>
</gene>
<evidence type="ECO:0000313" key="3">
    <source>
        <dbReference type="Proteomes" id="UP001234495"/>
    </source>
</evidence>
<keyword evidence="1" id="KW-0812">Transmembrane</keyword>
<dbReference type="EMBL" id="JAUSUD010000024">
    <property type="protein sequence ID" value="MDQ0232702.1"/>
    <property type="molecule type" value="Genomic_DNA"/>
</dbReference>
<evidence type="ECO:0000256" key="1">
    <source>
        <dbReference type="SAM" id="Phobius"/>
    </source>
</evidence>
<evidence type="ECO:0000313" key="2">
    <source>
        <dbReference type="EMBL" id="MDQ0232702.1"/>
    </source>
</evidence>
<keyword evidence="3" id="KW-1185">Reference proteome</keyword>
<protein>
    <submittedName>
        <fullName evidence="2">Uncharacterized protein</fullName>
    </submittedName>
</protein>
<proteinExistence type="predicted"/>
<comment type="caution">
    <text evidence="2">The sequence shown here is derived from an EMBL/GenBank/DDBJ whole genome shotgun (WGS) entry which is preliminary data.</text>
</comment>
<accession>A0ABT9ZLM8</accession>
<name>A0ABT9ZLM8_9BACI</name>
<sequence>MKRLKYLLLFMCCYFLLTFFYSVLGSKGEVIPIIQLIYAGIFGYLSFVIHQKMNIASD</sequence>
<feature type="transmembrane region" description="Helical" evidence="1">
    <location>
        <begin position="7"/>
        <end position="24"/>
    </location>
</feature>
<dbReference type="Proteomes" id="UP001234495">
    <property type="component" value="Unassembled WGS sequence"/>
</dbReference>
<organism evidence="2 3">
    <name type="scientific">Metabacillus malikii</name>
    <dbReference type="NCBI Taxonomy" id="1504265"/>
    <lineage>
        <taxon>Bacteria</taxon>
        <taxon>Bacillati</taxon>
        <taxon>Bacillota</taxon>
        <taxon>Bacilli</taxon>
        <taxon>Bacillales</taxon>
        <taxon>Bacillaceae</taxon>
        <taxon>Metabacillus</taxon>
    </lineage>
</organism>
<keyword evidence="1" id="KW-0472">Membrane</keyword>
<reference evidence="2 3" key="1">
    <citation type="submission" date="2023-07" db="EMBL/GenBank/DDBJ databases">
        <title>Genomic Encyclopedia of Type Strains, Phase IV (KMG-IV): sequencing the most valuable type-strain genomes for metagenomic binning, comparative biology and taxonomic classification.</title>
        <authorList>
            <person name="Goeker M."/>
        </authorList>
    </citation>
    <scope>NUCLEOTIDE SEQUENCE [LARGE SCALE GENOMIC DNA]</scope>
    <source>
        <strain evidence="2 3">DSM 29005</strain>
    </source>
</reference>
<keyword evidence="1" id="KW-1133">Transmembrane helix</keyword>